<protein>
    <submittedName>
        <fullName evidence="3">Uncharacterized protein</fullName>
    </submittedName>
</protein>
<proteinExistence type="predicted"/>
<keyword evidence="2" id="KW-0812">Transmembrane</keyword>
<keyword evidence="2" id="KW-1133">Transmembrane helix</keyword>
<feature type="transmembrane region" description="Helical" evidence="2">
    <location>
        <begin position="240"/>
        <end position="262"/>
    </location>
</feature>
<feature type="region of interest" description="Disordered" evidence="1">
    <location>
        <begin position="129"/>
        <end position="151"/>
    </location>
</feature>
<dbReference type="RefSeq" id="WP_189112538.1">
    <property type="nucleotide sequence ID" value="NZ_BMQC01000001.1"/>
</dbReference>
<reference evidence="3" key="1">
    <citation type="journal article" date="2014" name="Int. J. Syst. Evol. Microbiol.">
        <title>Complete genome sequence of Corynebacterium casei LMG S-19264T (=DSM 44701T), isolated from a smear-ripened cheese.</title>
        <authorList>
            <consortium name="US DOE Joint Genome Institute (JGI-PGF)"/>
            <person name="Walter F."/>
            <person name="Albersmeier A."/>
            <person name="Kalinowski J."/>
            <person name="Ruckert C."/>
        </authorList>
    </citation>
    <scope>NUCLEOTIDE SEQUENCE</scope>
    <source>
        <strain evidence="3">JCM 3091</strain>
    </source>
</reference>
<comment type="caution">
    <text evidence="3">The sequence shown here is derived from an EMBL/GenBank/DDBJ whole genome shotgun (WGS) entry which is preliminary data.</text>
</comment>
<feature type="compositionally biased region" description="Low complexity" evidence="1">
    <location>
        <begin position="1"/>
        <end position="15"/>
    </location>
</feature>
<evidence type="ECO:0000313" key="3">
    <source>
        <dbReference type="EMBL" id="GGK15989.1"/>
    </source>
</evidence>
<sequence>MTPRPHGRTPGPTGARRGRAADACRRLGAVLAAALVLAGGAAGPAAAHSDEAPGGSDVRVAVLAVTPALPGVTVTAIEAGARLQLTNRGPATVEVRGEAGEPYLQVRPDGAYENSRSPSTYRNRTLAGAPVPAEADPGAAPQWRRVSPRPVARWHEPRATWPADLPRAGPARAWSVPVAAVGGTAAAGTVASVTGTVTPQVPPTAPLWWLLTLVGVGLVALLGLTGAPGTTGARRWYGRLGTVTLAVLSAGAGCGALAYAVARERDAGAATVGELALALAQAQVWPVLTALGGIAAGGYALLRRPAADFALALAGACVGLFPGIANAAVFARAVPPATWGGPAARVAVAAVTAVGLGLALAGALRLRTAIAAAPPRAAQSRKP</sequence>
<organism evidence="3 4">
    <name type="scientific">Pilimelia terevasa</name>
    <dbReference type="NCBI Taxonomy" id="53372"/>
    <lineage>
        <taxon>Bacteria</taxon>
        <taxon>Bacillati</taxon>
        <taxon>Actinomycetota</taxon>
        <taxon>Actinomycetes</taxon>
        <taxon>Micromonosporales</taxon>
        <taxon>Micromonosporaceae</taxon>
        <taxon>Pilimelia</taxon>
    </lineage>
</organism>
<evidence type="ECO:0000256" key="2">
    <source>
        <dbReference type="SAM" id="Phobius"/>
    </source>
</evidence>
<gene>
    <name evidence="3" type="ORF">GCM10010124_05770</name>
</gene>
<feature type="transmembrane region" description="Helical" evidence="2">
    <location>
        <begin position="343"/>
        <end position="366"/>
    </location>
</feature>
<reference evidence="3" key="2">
    <citation type="submission" date="2020-09" db="EMBL/GenBank/DDBJ databases">
        <authorList>
            <person name="Sun Q."/>
            <person name="Ohkuma M."/>
        </authorList>
    </citation>
    <scope>NUCLEOTIDE SEQUENCE</scope>
    <source>
        <strain evidence="3">JCM 3091</strain>
    </source>
</reference>
<name>A0A8J3FEZ5_9ACTN</name>
<keyword evidence="2" id="KW-0472">Membrane</keyword>
<dbReference type="AlphaFoldDB" id="A0A8J3FEZ5"/>
<keyword evidence="4" id="KW-1185">Reference proteome</keyword>
<feature type="transmembrane region" description="Helical" evidence="2">
    <location>
        <begin position="309"/>
        <end position="331"/>
    </location>
</feature>
<evidence type="ECO:0000256" key="1">
    <source>
        <dbReference type="SAM" id="MobiDB-lite"/>
    </source>
</evidence>
<dbReference type="Proteomes" id="UP000662200">
    <property type="component" value="Unassembled WGS sequence"/>
</dbReference>
<accession>A0A8J3FEZ5</accession>
<dbReference type="EMBL" id="BMQC01000001">
    <property type="protein sequence ID" value="GGK15989.1"/>
    <property type="molecule type" value="Genomic_DNA"/>
</dbReference>
<feature type="region of interest" description="Disordered" evidence="1">
    <location>
        <begin position="1"/>
        <end position="20"/>
    </location>
</feature>
<feature type="transmembrane region" description="Helical" evidence="2">
    <location>
        <begin position="207"/>
        <end position="228"/>
    </location>
</feature>
<feature type="transmembrane region" description="Helical" evidence="2">
    <location>
        <begin position="282"/>
        <end position="302"/>
    </location>
</feature>
<evidence type="ECO:0000313" key="4">
    <source>
        <dbReference type="Proteomes" id="UP000662200"/>
    </source>
</evidence>